<keyword evidence="7" id="KW-0482">Metalloprotease</keyword>
<dbReference type="InterPro" id="IPR008753">
    <property type="entry name" value="Peptidase_M13_N"/>
</dbReference>
<dbReference type="GO" id="GO:0005886">
    <property type="term" value="C:plasma membrane"/>
    <property type="evidence" value="ECO:0007669"/>
    <property type="project" value="TreeGrafter"/>
</dbReference>
<evidence type="ECO:0000256" key="6">
    <source>
        <dbReference type="ARBA" id="ARBA00022833"/>
    </source>
</evidence>
<evidence type="ECO:0000256" key="5">
    <source>
        <dbReference type="ARBA" id="ARBA00022801"/>
    </source>
</evidence>
<sequence length="624" mass="72624">MDFSVEPCDDFYKFSCGKWQEDHPFPQYLTGWDYFNKLFYSMRTDLRKILDSKPIADTQPKAMSKLYNFYKGCSNEAIRNANGYSALMKKVDELGGWPSTDPYWNESVYDWEEALIKLVKLDISPIVDIAVVLDAKDTTHPMIEIGTFSMAAGSNIHSKQFGIKRQKPKVNHYFSNLNEGNDAYFDKIKLIMNEIYNNSMPIDDTKLKNDLNDTLLLVNDLNNAQTATYSTQYYQQHYNDFKFKVKDLSGQFPSFNWLKLLTKLFPTLDAEDTVFIPDINFVQKFGQIIAQTDKKVLANYFAITLVSQLGDYTTPKMHEILYNEKLDAPEILPNICYQALEDKLPDLLGRLFVDTYFNRHRNEAMSDMREITSLVHQTFAKSIYDNEWMDTTTKIEAMNKIIHISENIAYPEWTMNDQLLLQYYDSYSDISVNDFFTSALNVIEAKKMQTFNFPAAIAQYPFYLMHRPVAMNLGSIGMIMAHEMTHALDLQGSLFDYKGDLRNWWTNTTREIFLNKSENIADNGGIREAYRALKEYQIRKPGEFQRLPGVMEKFTEEQLFFISFANMWCSNYQSDAIADTLRKQPHPPESVRVNGSLANFDRFTEAFHCKPGSKMFRKPEERYQ</sequence>
<evidence type="ECO:0000256" key="7">
    <source>
        <dbReference type="ARBA" id="ARBA00023049"/>
    </source>
</evidence>
<protein>
    <submittedName>
        <fullName evidence="10">Uncharacterized protein</fullName>
    </submittedName>
</protein>
<reference evidence="10" key="1">
    <citation type="submission" date="2020-11" db="EMBL/GenBank/DDBJ databases">
        <authorList>
            <person name="Tran Van P."/>
        </authorList>
    </citation>
    <scope>NUCLEOTIDE SEQUENCE</scope>
</reference>
<dbReference type="InterPro" id="IPR018497">
    <property type="entry name" value="Peptidase_M13_C"/>
</dbReference>
<evidence type="ECO:0000256" key="1">
    <source>
        <dbReference type="ARBA" id="ARBA00001947"/>
    </source>
</evidence>
<dbReference type="PROSITE" id="PS51885">
    <property type="entry name" value="NEPRILYSIN"/>
    <property type="match status" value="1"/>
</dbReference>
<dbReference type="GO" id="GO:0016485">
    <property type="term" value="P:protein processing"/>
    <property type="evidence" value="ECO:0007669"/>
    <property type="project" value="TreeGrafter"/>
</dbReference>
<comment type="cofactor">
    <cofactor evidence="1">
        <name>Zn(2+)</name>
        <dbReference type="ChEBI" id="CHEBI:29105"/>
    </cofactor>
</comment>
<dbReference type="Proteomes" id="UP000728032">
    <property type="component" value="Unassembled WGS sequence"/>
</dbReference>
<evidence type="ECO:0000313" key="10">
    <source>
        <dbReference type="EMBL" id="CAD7647853.1"/>
    </source>
</evidence>
<gene>
    <name evidence="10" type="ORF">ONB1V03_LOCUS6465</name>
</gene>
<evidence type="ECO:0000259" key="9">
    <source>
        <dbReference type="Pfam" id="PF05649"/>
    </source>
</evidence>
<dbReference type="GO" id="GO:0004222">
    <property type="term" value="F:metalloendopeptidase activity"/>
    <property type="evidence" value="ECO:0007669"/>
    <property type="project" value="InterPro"/>
</dbReference>
<evidence type="ECO:0000256" key="3">
    <source>
        <dbReference type="ARBA" id="ARBA00022670"/>
    </source>
</evidence>
<dbReference type="InterPro" id="IPR024079">
    <property type="entry name" value="MetalloPept_cat_dom_sf"/>
</dbReference>
<dbReference type="GO" id="GO:0046872">
    <property type="term" value="F:metal ion binding"/>
    <property type="evidence" value="ECO:0007669"/>
    <property type="project" value="UniProtKB-KW"/>
</dbReference>
<feature type="domain" description="Peptidase M13 C-terminal" evidence="8">
    <location>
        <begin position="517"/>
        <end position="622"/>
    </location>
</feature>
<dbReference type="OrthoDB" id="6495573at2759"/>
<feature type="domain" description="Peptidase M13 N-terminal" evidence="9">
    <location>
        <begin position="7"/>
        <end position="411"/>
    </location>
</feature>
<keyword evidence="11" id="KW-1185">Reference proteome</keyword>
<dbReference type="PANTHER" id="PTHR11733">
    <property type="entry name" value="ZINC METALLOPROTEASE FAMILY M13 NEPRILYSIN-RELATED"/>
    <property type="match status" value="1"/>
</dbReference>
<dbReference type="Pfam" id="PF05649">
    <property type="entry name" value="Peptidase_M13_N"/>
    <property type="match status" value="1"/>
</dbReference>
<feature type="domain" description="Peptidase M13 C-terminal" evidence="8">
    <location>
        <begin position="448"/>
        <end position="515"/>
    </location>
</feature>
<dbReference type="InterPro" id="IPR042089">
    <property type="entry name" value="Peptidase_M13_dom_2"/>
</dbReference>
<keyword evidence="6" id="KW-0862">Zinc</keyword>
<dbReference type="CDD" id="cd08662">
    <property type="entry name" value="M13"/>
    <property type="match status" value="1"/>
</dbReference>
<dbReference type="PRINTS" id="PR00786">
    <property type="entry name" value="NEPRILYSIN"/>
</dbReference>
<comment type="similarity">
    <text evidence="2">Belongs to the peptidase M13 family.</text>
</comment>
<proteinExistence type="inferred from homology"/>
<keyword evidence="3" id="KW-0645">Protease</keyword>
<evidence type="ECO:0000256" key="2">
    <source>
        <dbReference type="ARBA" id="ARBA00007357"/>
    </source>
</evidence>
<dbReference type="EMBL" id="CAJPVJ010002906">
    <property type="protein sequence ID" value="CAG2166950.1"/>
    <property type="molecule type" value="Genomic_DNA"/>
</dbReference>
<dbReference type="InterPro" id="IPR000718">
    <property type="entry name" value="Peptidase_M13"/>
</dbReference>
<dbReference type="Gene3D" id="1.10.1380.10">
    <property type="entry name" value="Neutral endopeptidase , domain2"/>
    <property type="match status" value="1"/>
</dbReference>
<dbReference type="PANTHER" id="PTHR11733:SF167">
    <property type="entry name" value="FI17812P1-RELATED"/>
    <property type="match status" value="1"/>
</dbReference>
<name>A0A7R9LTY6_9ACAR</name>
<evidence type="ECO:0000256" key="4">
    <source>
        <dbReference type="ARBA" id="ARBA00022723"/>
    </source>
</evidence>
<dbReference type="Pfam" id="PF01431">
    <property type="entry name" value="Peptidase_M13"/>
    <property type="match status" value="2"/>
</dbReference>
<evidence type="ECO:0000259" key="8">
    <source>
        <dbReference type="Pfam" id="PF01431"/>
    </source>
</evidence>
<dbReference type="SUPFAM" id="SSF55486">
    <property type="entry name" value="Metalloproteases ('zincins'), catalytic domain"/>
    <property type="match status" value="1"/>
</dbReference>
<organism evidence="10">
    <name type="scientific">Oppiella nova</name>
    <dbReference type="NCBI Taxonomy" id="334625"/>
    <lineage>
        <taxon>Eukaryota</taxon>
        <taxon>Metazoa</taxon>
        <taxon>Ecdysozoa</taxon>
        <taxon>Arthropoda</taxon>
        <taxon>Chelicerata</taxon>
        <taxon>Arachnida</taxon>
        <taxon>Acari</taxon>
        <taxon>Acariformes</taxon>
        <taxon>Sarcoptiformes</taxon>
        <taxon>Oribatida</taxon>
        <taxon>Brachypylina</taxon>
        <taxon>Oppioidea</taxon>
        <taxon>Oppiidae</taxon>
        <taxon>Oppiella</taxon>
    </lineage>
</organism>
<accession>A0A7R9LTY6</accession>
<dbReference type="AlphaFoldDB" id="A0A7R9LTY6"/>
<keyword evidence="5" id="KW-0378">Hydrolase</keyword>
<dbReference type="Gene3D" id="3.40.390.10">
    <property type="entry name" value="Collagenase (Catalytic Domain)"/>
    <property type="match status" value="1"/>
</dbReference>
<evidence type="ECO:0000313" key="11">
    <source>
        <dbReference type="Proteomes" id="UP000728032"/>
    </source>
</evidence>
<dbReference type="EMBL" id="OC917731">
    <property type="protein sequence ID" value="CAD7647853.1"/>
    <property type="molecule type" value="Genomic_DNA"/>
</dbReference>
<keyword evidence="4" id="KW-0479">Metal-binding</keyword>